<dbReference type="RefSeq" id="WP_160797151.1">
    <property type="nucleotide sequence ID" value="NZ_WRPA01000012.1"/>
</dbReference>
<evidence type="ECO:0000313" key="3">
    <source>
        <dbReference type="Proteomes" id="UP000474778"/>
    </source>
</evidence>
<evidence type="ECO:0000256" key="1">
    <source>
        <dbReference type="SAM" id="SignalP"/>
    </source>
</evidence>
<comment type="caution">
    <text evidence="2">The sequence shown here is derived from an EMBL/GenBank/DDBJ whole genome shotgun (WGS) entry which is preliminary data.</text>
</comment>
<evidence type="ECO:0000313" key="2">
    <source>
        <dbReference type="EMBL" id="MXR69741.1"/>
    </source>
</evidence>
<keyword evidence="3" id="KW-1185">Reference proteome</keyword>
<keyword evidence="1" id="KW-0732">Signal</keyword>
<evidence type="ECO:0008006" key="4">
    <source>
        <dbReference type="Google" id="ProtNLM"/>
    </source>
</evidence>
<dbReference type="EMBL" id="WRPA01000012">
    <property type="protein sequence ID" value="MXR69741.1"/>
    <property type="molecule type" value="Genomic_DNA"/>
</dbReference>
<reference evidence="2 3" key="1">
    <citation type="submission" date="2019-12" db="EMBL/GenBank/DDBJ databases">
        <title>Shewanella insulae sp. nov., isolated from a tidal flat.</title>
        <authorList>
            <person name="Yoon J.-H."/>
        </authorList>
    </citation>
    <scope>NUCLEOTIDE SEQUENCE [LARGE SCALE GENOMIC DNA]</scope>
    <source>
        <strain evidence="2 3">JBTF-M18</strain>
    </source>
</reference>
<dbReference type="Proteomes" id="UP000474778">
    <property type="component" value="Unassembled WGS sequence"/>
</dbReference>
<gene>
    <name evidence="2" type="ORF">GNT65_13850</name>
</gene>
<protein>
    <recommendedName>
        <fullName evidence="4">Peptidase M4</fullName>
    </recommendedName>
</protein>
<sequence length="112" mass="12238">MKPTAVTSTFLLSVCSLLSPAATAVIELEHNQAKELVSEGKILSLDLTLNQVQAYCDGKLVDAHLFHAQGHWRYDLQIKSANGELISLDIDATTGRHSTNKPLPQSCIPRKN</sequence>
<name>A0A6L7I344_9GAMM</name>
<dbReference type="AlphaFoldDB" id="A0A6L7I344"/>
<feature type="signal peptide" evidence="1">
    <location>
        <begin position="1"/>
        <end position="24"/>
    </location>
</feature>
<organism evidence="2 3">
    <name type="scientific">Shewanella insulae</name>
    <dbReference type="NCBI Taxonomy" id="2681496"/>
    <lineage>
        <taxon>Bacteria</taxon>
        <taxon>Pseudomonadati</taxon>
        <taxon>Pseudomonadota</taxon>
        <taxon>Gammaproteobacteria</taxon>
        <taxon>Alteromonadales</taxon>
        <taxon>Shewanellaceae</taxon>
        <taxon>Shewanella</taxon>
    </lineage>
</organism>
<proteinExistence type="predicted"/>
<accession>A0A6L7I344</accession>
<feature type="chain" id="PRO_5026946305" description="Peptidase M4" evidence="1">
    <location>
        <begin position="25"/>
        <end position="112"/>
    </location>
</feature>